<evidence type="ECO:0000256" key="1">
    <source>
        <dbReference type="SAM" id="Phobius"/>
    </source>
</evidence>
<gene>
    <name evidence="3" type="ORF">GCM10010832_08740</name>
</gene>
<evidence type="ECO:0000313" key="3">
    <source>
        <dbReference type="EMBL" id="GGE30535.1"/>
    </source>
</evidence>
<keyword evidence="4" id="KW-1185">Reference proteome</keyword>
<dbReference type="PANTHER" id="PTHR22916:SF64">
    <property type="entry name" value="TRANSFERASE, PUTATIVE-RELATED"/>
    <property type="match status" value="1"/>
</dbReference>
<dbReference type="InterPro" id="IPR029044">
    <property type="entry name" value="Nucleotide-diphossugar_trans"/>
</dbReference>
<name>A0ABQ1SEB3_9FLAO</name>
<proteinExistence type="predicted"/>
<dbReference type="EMBL" id="BMGM01000003">
    <property type="protein sequence ID" value="GGE30535.1"/>
    <property type="molecule type" value="Genomic_DNA"/>
</dbReference>
<keyword evidence="3" id="KW-0808">Transferase</keyword>
<feature type="transmembrane region" description="Helical" evidence="1">
    <location>
        <begin position="241"/>
        <end position="262"/>
    </location>
</feature>
<dbReference type="Proteomes" id="UP000599179">
    <property type="component" value="Unassembled WGS sequence"/>
</dbReference>
<dbReference type="GO" id="GO:0016740">
    <property type="term" value="F:transferase activity"/>
    <property type="evidence" value="ECO:0007669"/>
    <property type="project" value="UniProtKB-KW"/>
</dbReference>
<comment type="caution">
    <text evidence="3">The sequence shown here is derived from an EMBL/GenBank/DDBJ whole genome shotgun (WGS) entry which is preliminary data.</text>
</comment>
<dbReference type="SUPFAM" id="SSF53448">
    <property type="entry name" value="Nucleotide-diphospho-sugar transferases"/>
    <property type="match status" value="1"/>
</dbReference>
<evidence type="ECO:0000313" key="4">
    <source>
        <dbReference type="Proteomes" id="UP000599179"/>
    </source>
</evidence>
<accession>A0ABQ1SEB3</accession>
<evidence type="ECO:0000259" key="2">
    <source>
        <dbReference type="Pfam" id="PF00535"/>
    </source>
</evidence>
<dbReference type="PANTHER" id="PTHR22916">
    <property type="entry name" value="GLYCOSYLTRANSFERASE"/>
    <property type="match status" value="1"/>
</dbReference>
<keyword evidence="1" id="KW-0812">Transmembrane</keyword>
<dbReference type="Pfam" id="PF00535">
    <property type="entry name" value="Glycos_transf_2"/>
    <property type="match status" value="1"/>
</dbReference>
<keyword evidence="1" id="KW-0472">Membrane</keyword>
<dbReference type="InterPro" id="IPR001173">
    <property type="entry name" value="Glyco_trans_2-like"/>
</dbReference>
<feature type="transmembrane region" description="Helical" evidence="1">
    <location>
        <begin position="293"/>
        <end position="319"/>
    </location>
</feature>
<dbReference type="RefSeq" id="WP_188457879.1">
    <property type="nucleotide sequence ID" value="NZ_BMGM01000003.1"/>
</dbReference>
<sequence>MEYLYSFIIPVFNRPDEIDELLSSLINQNLQIPFEVVIVEDGSTKTCDHIIKKYNSKIQIHYFQKENTGPGDSRNFGIKNANGNFFLILDSDVILPANYLQNIDSFLKKNTTIECFGGPDLAHVNFSNLQKAIDFTMTSFLTTGGIRGNKRQIQQYEPRSFNMGISQNVFRLTNGFTNIHPGEDPDLSIRIQKLGFPTVFLPNAGVYHKRRISWYKFFQQVYKFGLVRPILFKKHKSSFKLSYFFPSIFSIGLLCSFLLLFIGYPALFFLFLLYMLCLVLVSFMKYKSVTISLFVILAVTIQFVGYGFGFLKSIFYFHLLNYKPQKQFPFLFYKGNNTF</sequence>
<dbReference type="Gene3D" id="3.90.550.10">
    <property type="entry name" value="Spore Coat Polysaccharide Biosynthesis Protein SpsA, Chain A"/>
    <property type="match status" value="1"/>
</dbReference>
<keyword evidence="1" id="KW-1133">Transmembrane helix</keyword>
<feature type="domain" description="Glycosyltransferase 2-like" evidence="2">
    <location>
        <begin position="6"/>
        <end position="115"/>
    </location>
</feature>
<reference evidence="4" key="1">
    <citation type="journal article" date="2019" name="Int. J. Syst. Evol. Microbiol.">
        <title>The Global Catalogue of Microorganisms (GCM) 10K type strain sequencing project: providing services to taxonomists for standard genome sequencing and annotation.</title>
        <authorList>
            <consortium name="The Broad Institute Genomics Platform"/>
            <consortium name="The Broad Institute Genome Sequencing Center for Infectious Disease"/>
            <person name="Wu L."/>
            <person name="Ma J."/>
        </authorList>
    </citation>
    <scope>NUCLEOTIDE SEQUENCE [LARGE SCALE GENOMIC DNA]</scope>
    <source>
        <strain evidence="4">CGMCC 1.12931</strain>
    </source>
</reference>
<organism evidence="3 4">
    <name type="scientific">Psychroflexus planctonicus</name>
    <dbReference type="NCBI Taxonomy" id="1526575"/>
    <lineage>
        <taxon>Bacteria</taxon>
        <taxon>Pseudomonadati</taxon>
        <taxon>Bacteroidota</taxon>
        <taxon>Flavobacteriia</taxon>
        <taxon>Flavobacteriales</taxon>
        <taxon>Flavobacteriaceae</taxon>
        <taxon>Psychroflexus</taxon>
    </lineage>
</organism>
<feature type="transmembrane region" description="Helical" evidence="1">
    <location>
        <begin position="268"/>
        <end position="286"/>
    </location>
</feature>
<protein>
    <submittedName>
        <fullName evidence="3">Glycosyl transferase family 2</fullName>
    </submittedName>
</protein>